<keyword evidence="2" id="KW-0677">Repeat</keyword>
<keyword evidence="9" id="KW-1185">Reference proteome</keyword>
<sequence>TGERPFHCTYCGKSFNQNSSLIRHRLIHTGERPYKCDECEKSFNQSSILTRHQRTH</sequence>
<dbReference type="PROSITE" id="PS50157">
    <property type="entry name" value="ZINC_FINGER_C2H2_2"/>
    <property type="match status" value="2"/>
</dbReference>
<organism evidence="8 9">
    <name type="scientific">Pitta sordida</name>
    <name type="common">Hooded pitta</name>
    <dbReference type="NCBI Taxonomy" id="9163"/>
    <lineage>
        <taxon>Eukaryota</taxon>
        <taxon>Metazoa</taxon>
        <taxon>Chordata</taxon>
        <taxon>Craniata</taxon>
        <taxon>Vertebrata</taxon>
        <taxon>Euteleostomi</taxon>
        <taxon>Archelosauria</taxon>
        <taxon>Archosauria</taxon>
        <taxon>Dinosauria</taxon>
        <taxon>Saurischia</taxon>
        <taxon>Theropoda</taxon>
        <taxon>Coelurosauria</taxon>
        <taxon>Aves</taxon>
        <taxon>Neognathae</taxon>
        <taxon>Neoaves</taxon>
        <taxon>Telluraves</taxon>
        <taxon>Australaves</taxon>
        <taxon>Passeriformes</taxon>
        <taxon>Pittidae</taxon>
        <taxon>Pitta</taxon>
    </lineage>
</organism>
<dbReference type="PANTHER" id="PTHR23235:SF142">
    <property type="entry name" value="ZINC FINGER PROTEIN 384"/>
    <property type="match status" value="1"/>
</dbReference>
<feature type="domain" description="C2H2-type" evidence="7">
    <location>
        <begin position="6"/>
        <end position="33"/>
    </location>
</feature>
<dbReference type="GO" id="GO:0008270">
    <property type="term" value="F:zinc ion binding"/>
    <property type="evidence" value="ECO:0007669"/>
    <property type="project" value="UniProtKB-KW"/>
</dbReference>
<keyword evidence="4" id="KW-0862">Zinc</keyword>
<keyword evidence="5" id="KW-0539">Nucleus</keyword>
<feature type="non-terminal residue" evidence="8">
    <location>
        <position position="56"/>
    </location>
</feature>
<evidence type="ECO:0000259" key="7">
    <source>
        <dbReference type="PROSITE" id="PS50157"/>
    </source>
</evidence>
<dbReference type="GO" id="GO:0000978">
    <property type="term" value="F:RNA polymerase II cis-regulatory region sequence-specific DNA binding"/>
    <property type="evidence" value="ECO:0007669"/>
    <property type="project" value="TreeGrafter"/>
</dbReference>
<dbReference type="OrthoDB" id="9893417at2759"/>
<proteinExistence type="predicted"/>
<dbReference type="AlphaFoldDB" id="A0A851FMC2"/>
<dbReference type="SMART" id="SM00355">
    <property type="entry name" value="ZnF_C2H2"/>
    <property type="match status" value="2"/>
</dbReference>
<dbReference type="EMBL" id="WEKX01018126">
    <property type="protein sequence ID" value="NWI93074.1"/>
    <property type="molecule type" value="Genomic_DNA"/>
</dbReference>
<evidence type="ECO:0000256" key="4">
    <source>
        <dbReference type="ARBA" id="ARBA00022833"/>
    </source>
</evidence>
<dbReference type="Proteomes" id="UP000633448">
    <property type="component" value="Unassembled WGS sequence"/>
</dbReference>
<keyword evidence="1" id="KW-0479">Metal-binding</keyword>
<dbReference type="Pfam" id="PF13465">
    <property type="entry name" value="zf-H2C2_2"/>
    <property type="match status" value="1"/>
</dbReference>
<dbReference type="PROSITE" id="PS00028">
    <property type="entry name" value="ZINC_FINGER_C2H2_1"/>
    <property type="match status" value="2"/>
</dbReference>
<dbReference type="InterPro" id="IPR013087">
    <property type="entry name" value="Znf_C2H2_type"/>
</dbReference>
<dbReference type="PANTHER" id="PTHR23235">
    <property type="entry name" value="KRUEPPEL-LIKE TRANSCRIPTION FACTOR"/>
    <property type="match status" value="1"/>
</dbReference>
<dbReference type="FunFam" id="3.30.160.60:FF:000759">
    <property type="entry name" value="zinc finger protein 16"/>
    <property type="match status" value="1"/>
</dbReference>
<evidence type="ECO:0000256" key="3">
    <source>
        <dbReference type="ARBA" id="ARBA00022771"/>
    </source>
</evidence>
<dbReference type="InterPro" id="IPR036236">
    <property type="entry name" value="Znf_C2H2_sf"/>
</dbReference>
<evidence type="ECO:0000313" key="9">
    <source>
        <dbReference type="Proteomes" id="UP000633448"/>
    </source>
</evidence>
<dbReference type="FunFam" id="3.30.160.60:FF:000690">
    <property type="entry name" value="Zinc finger protein 354C"/>
    <property type="match status" value="1"/>
</dbReference>
<accession>A0A851FMC2</accession>
<dbReference type="GO" id="GO:0000981">
    <property type="term" value="F:DNA-binding transcription factor activity, RNA polymerase II-specific"/>
    <property type="evidence" value="ECO:0007669"/>
    <property type="project" value="TreeGrafter"/>
</dbReference>
<feature type="domain" description="C2H2-type" evidence="7">
    <location>
        <begin position="34"/>
        <end position="56"/>
    </location>
</feature>
<comment type="caution">
    <text evidence="8">The sequence shown here is derived from an EMBL/GenBank/DDBJ whole genome shotgun (WGS) entry which is preliminary data.</text>
</comment>
<protein>
    <submittedName>
        <fullName evidence="8">ZNF92 protein</fullName>
    </submittedName>
</protein>
<evidence type="ECO:0000256" key="1">
    <source>
        <dbReference type="ARBA" id="ARBA00022723"/>
    </source>
</evidence>
<evidence type="ECO:0000313" key="8">
    <source>
        <dbReference type="EMBL" id="NWI93074.1"/>
    </source>
</evidence>
<dbReference type="Gene3D" id="3.30.160.60">
    <property type="entry name" value="Classic Zinc Finger"/>
    <property type="match status" value="2"/>
</dbReference>
<evidence type="ECO:0000256" key="5">
    <source>
        <dbReference type="ARBA" id="ARBA00023242"/>
    </source>
</evidence>
<keyword evidence="3 6" id="KW-0863">Zinc-finger</keyword>
<dbReference type="SUPFAM" id="SSF57667">
    <property type="entry name" value="beta-beta-alpha zinc fingers"/>
    <property type="match status" value="1"/>
</dbReference>
<gene>
    <name evidence="8" type="primary">Znf92_0</name>
    <name evidence="8" type="ORF">PITSOR_R15104</name>
</gene>
<reference evidence="8" key="1">
    <citation type="submission" date="2019-10" db="EMBL/GenBank/DDBJ databases">
        <title>Bird 10,000 Genomes (B10K) Project - Family phase.</title>
        <authorList>
            <person name="Zhang G."/>
        </authorList>
    </citation>
    <scope>NUCLEOTIDE SEQUENCE</scope>
    <source>
        <strain evidence="8">B10K-DU-002-53</strain>
        <tissue evidence="8">Muscle</tissue>
    </source>
</reference>
<evidence type="ECO:0000256" key="6">
    <source>
        <dbReference type="PROSITE-ProRule" id="PRU00042"/>
    </source>
</evidence>
<name>A0A851FMC2_PITSO</name>
<feature type="non-terminal residue" evidence="8">
    <location>
        <position position="1"/>
    </location>
</feature>
<evidence type="ECO:0000256" key="2">
    <source>
        <dbReference type="ARBA" id="ARBA00022737"/>
    </source>
</evidence>